<keyword evidence="2" id="KW-1185">Reference proteome</keyword>
<name>A0ACB9S8Z5_9MYRT</name>
<evidence type="ECO:0000313" key="1">
    <source>
        <dbReference type="EMBL" id="KAI4387763.1"/>
    </source>
</evidence>
<reference evidence="2" key="1">
    <citation type="journal article" date="2023" name="Front. Plant Sci.">
        <title>Chromosomal-level genome assembly of Melastoma candidum provides insights into trichome evolution.</title>
        <authorList>
            <person name="Zhong Y."/>
            <person name="Wu W."/>
            <person name="Sun C."/>
            <person name="Zou P."/>
            <person name="Liu Y."/>
            <person name="Dai S."/>
            <person name="Zhou R."/>
        </authorList>
    </citation>
    <scope>NUCLEOTIDE SEQUENCE [LARGE SCALE GENOMIC DNA]</scope>
</reference>
<gene>
    <name evidence="1" type="ORF">MLD38_000169</name>
</gene>
<sequence>MSSTFQKATYLRLPCNSQPTRSAFSQDVLTSTVRLRRPPHFGYPKVAVVPNPEPDPNLLLVPAFSTKRRSRHSPILRISNPDLVTANLVDAPFTLPSTPGFRAPIPSPNNGVRFNRGGHAFPLLAIGTSPQIEF</sequence>
<protein>
    <submittedName>
        <fullName evidence="1">Uncharacterized protein</fullName>
    </submittedName>
</protein>
<organism evidence="1 2">
    <name type="scientific">Melastoma candidum</name>
    <dbReference type="NCBI Taxonomy" id="119954"/>
    <lineage>
        <taxon>Eukaryota</taxon>
        <taxon>Viridiplantae</taxon>
        <taxon>Streptophyta</taxon>
        <taxon>Embryophyta</taxon>
        <taxon>Tracheophyta</taxon>
        <taxon>Spermatophyta</taxon>
        <taxon>Magnoliopsida</taxon>
        <taxon>eudicotyledons</taxon>
        <taxon>Gunneridae</taxon>
        <taxon>Pentapetalae</taxon>
        <taxon>rosids</taxon>
        <taxon>malvids</taxon>
        <taxon>Myrtales</taxon>
        <taxon>Melastomataceae</taxon>
        <taxon>Melastomatoideae</taxon>
        <taxon>Melastomateae</taxon>
        <taxon>Melastoma</taxon>
    </lineage>
</organism>
<dbReference type="Proteomes" id="UP001057402">
    <property type="component" value="Chromosome 1"/>
</dbReference>
<evidence type="ECO:0000313" key="2">
    <source>
        <dbReference type="Proteomes" id="UP001057402"/>
    </source>
</evidence>
<accession>A0ACB9S8Z5</accession>
<dbReference type="EMBL" id="CM042880">
    <property type="protein sequence ID" value="KAI4387763.1"/>
    <property type="molecule type" value="Genomic_DNA"/>
</dbReference>
<proteinExistence type="predicted"/>
<comment type="caution">
    <text evidence="1">The sequence shown here is derived from an EMBL/GenBank/DDBJ whole genome shotgun (WGS) entry which is preliminary data.</text>
</comment>